<dbReference type="PANTHER" id="PTHR30349">
    <property type="entry name" value="PHAGE INTEGRASE-RELATED"/>
    <property type="match status" value="1"/>
</dbReference>
<dbReference type="InterPro" id="IPR002104">
    <property type="entry name" value="Integrase_catalytic"/>
</dbReference>
<reference evidence="5 10" key="2">
    <citation type="journal article" date="2024" name="Insects">
        <title>An Improved Chromosome-Level Genome Assembly of the Firefly Pyrocoelia pectoralis.</title>
        <authorList>
            <person name="Fu X."/>
            <person name="Meyer-Rochow V.B."/>
            <person name="Ballantyne L."/>
            <person name="Zhu X."/>
        </authorList>
    </citation>
    <scope>NUCLEOTIDE SEQUENCE [LARGE SCALE GENOMIC DNA]</scope>
    <source>
        <strain evidence="5">XCY_ONT2</strain>
    </source>
</reference>
<dbReference type="EMBL" id="JAVRBK010000002">
    <property type="protein sequence ID" value="KAK5647776.1"/>
    <property type="molecule type" value="Genomic_DNA"/>
</dbReference>
<proteinExistence type="predicted"/>
<protein>
    <recommendedName>
        <fullName evidence="3">Tyr recombinase domain-containing protein</fullName>
    </recommendedName>
</protein>
<evidence type="ECO:0000256" key="2">
    <source>
        <dbReference type="ARBA" id="ARBA00023172"/>
    </source>
</evidence>
<dbReference type="Proteomes" id="UP001329430">
    <property type="component" value="Chromosome 1"/>
</dbReference>
<dbReference type="PROSITE" id="PS51898">
    <property type="entry name" value="TYR_RECOMBINASE"/>
    <property type="match status" value="1"/>
</dbReference>
<keyword evidence="2" id="KW-0233">DNA recombination</keyword>
<dbReference type="GO" id="GO:0006310">
    <property type="term" value="P:DNA recombination"/>
    <property type="evidence" value="ECO:0007669"/>
    <property type="project" value="UniProtKB-KW"/>
</dbReference>
<dbReference type="AlphaFoldDB" id="A0AAN7V8Z1"/>
<evidence type="ECO:0000313" key="8">
    <source>
        <dbReference type="EMBL" id="KAK5650210.1"/>
    </source>
</evidence>
<name>A0AAN7V8Z1_9COLE</name>
<feature type="domain" description="Tyr recombinase" evidence="3">
    <location>
        <begin position="120"/>
        <end position="306"/>
    </location>
</feature>
<dbReference type="InterPro" id="IPR010998">
    <property type="entry name" value="Integrase_recombinase_N"/>
</dbReference>
<dbReference type="EMBL" id="JAVRBK010000005">
    <property type="protein sequence ID" value="KAK5643989.1"/>
    <property type="molecule type" value="Genomic_DNA"/>
</dbReference>
<evidence type="ECO:0000313" key="5">
    <source>
        <dbReference type="EMBL" id="KAK5644170.1"/>
    </source>
</evidence>
<reference evidence="5" key="1">
    <citation type="submission" date="2023-06" db="EMBL/GenBank/DDBJ databases">
        <authorList>
            <person name="Fu X."/>
            <person name="Zhu X."/>
        </authorList>
    </citation>
    <scope>NUCLEOTIDE SEQUENCE</scope>
    <source>
        <strain evidence="5">XCY_ONT2</strain>
        <tissue evidence="5">Whole body</tissue>
    </source>
</reference>
<dbReference type="CDD" id="cd00397">
    <property type="entry name" value="DNA_BRE_C"/>
    <property type="match status" value="1"/>
</dbReference>
<comment type="caution">
    <text evidence="5">The sequence shown here is derived from an EMBL/GenBank/DDBJ whole genome shotgun (WGS) entry which is preliminary data.</text>
</comment>
<dbReference type="Gene3D" id="1.10.150.130">
    <property type="match status" value="1"/>
</dbReference>
<evidence type="ECO:0000313" key="7">
    <source>
        <dbReference type="EMBL" id="KAK5647777.1"/>
    </source>
</evidence>
<dbReference type="InterPro" id="IPR050090">
    <property type="entry name" value="Tyrosine_recombinase_XerCD"/>
</dbReference>
<evidence type="ECO:0000256" key="1">
    <source>
        <dbReference type="ARBA" id="ARBA00023125"/>
    </source>
</evidence>
<keyword evidence="10" id="KW-1185">Reference proteome</keyword>
<evidence type="ECO:0000259" key="3">
    <source>
        <dbReference type="PROSITE" id="PS51898"/>
    </source>
</evidence>
<dbReference type="Proteomes" id="UP001329430">
    <property type="component" value="Chromosome 5"/>
</dbReference>
<dbReference type="GO" id="GO:0003677">
    <property type="term" value="F:DNA binding"/>
    <property type="evidence" value="ECO:0007669"/>
    <property type="project" value="UniProtKB-KW"/>
</dbReference>
<gene>
    <name evidence="8" type="ORF">RI129_001239</name>
    <name evidence="9" type="ORF">RI129_001483</name>
    <name evidence="6" type="ORF">RI129_002668</name>
    <name evidence="7" type="ORF">RI129_002669</name>
    <name evidence="4" type="ORF">RI129_007834</name>
    <name evidence="5" type="ORF">RI129_008015</name>
</gene>
<dbReference type="InterPro" id="IPR011010">
    <property type="entry name" value="DNA_brk_join_enz"/>
</dbReference>
<dbReference type="SUPFAM" id="SSF56349">
    <property type="entry name" value="DNA breaking-rejoining enzymes"/>
    <property type="match status" value="1"/>
</dbReference>
<dbReference type="Proteomes" id="UP001329430">
    <property type="component" value="Chromosome 2"/>
</dbReference>
<dbReference type="Gene3D" id="1.10.443.10">
    <property type="entry name" value="Intergrase catalytic core"/>
    <property type="match status" value="1"/>
</dbReference>
<evidence type="ECO:0000313" key="6">
    <source>
        <dbReference type="EMBL" id="KAK5647776.1"/>
    </source>
</evidence>
<dbReference type="EMBL" id="JAVRBK010000001">
    <property type="protein sequence ID" value="KAK5650454.1"/>
    <property type="molecule type" value="Genomic_DNA"/>
</dbReference>
<dbReference type="InterPro" id="IPR013762">
    <property type="entry name" value="Integrase-like_cat_sf"/>
</dbReference>
<evidence type="ECO:0000313" key="4">
    <source>
        <dbReference type="EMBL" id="KAK5643989.1"/>
    </source>
</evidence>
<dbReference type="PANTHER" id="PTHR30349:SF41">
    <property type="entry name" value="INTEGRASE_RECOMBINASE PROTEIN MJ0367-RELATED"/>
    <property type="match status" value="1"/>
</dbReference>
<dbReference type="EMBL" id="JAVRBK010000001">
    <property type="protein sequence ID" value="KAK5650210.1"/>
    <property type="molecule type" value="Genomic_DNA"/>
</dbReference>
<keyword evidence="1" id="KW-0238">DNA-binding</keyword>
<dbReference type="GO" id="GO:0015074">
    <property type="term" value="P:DNA integration"/>
    <property type="evidence" value="ECO:0007669"/>
    <property type="project" value="InterPro"/>
</dbReference>
<dbReference type="EMBL" id="JAVRBK010000005">
    <property type="protein sequence ID" value="KAK5644170.1"/>
    <property type="molecule type" value="Genomic_DNA"/>
</dbReference>
<sequence>MFSESSDNEDYCNIGTPPELKEAAERAEACLLPEKSRGRYEMALKVYEKWCAERNAKNIASETALMAYFSDMARQKKPSTLWATYSMIRTMLELRKKTDISKYYKLVAFLKRQNVGFKPKKSSIFTRENLEDFLKKAPQEFLPIKVALIVGVSGACRSDELLKMKTTHINILENKICIEIPDTKTYKSRSFMITNTNWIEIVKEFIQVRKDIENERFFVQYRLGKARNQPFGYNSISKFPYNIASFLKLPNAETYTGHAFRRTAATLLVNSGADILQLKRLGGWKSSAVAEGYVDVSVANQTKTANMISLTTLPSSSCSNSNSLSSFVDIRRPDTSQELRFCSSENSMSETHHQGGPLTISINAYNNSNLTINFNK</sequence>
<dbReference type="EMBL" id="JAVRBK010000002">
    <property type="protein sequence ID" value="KAK5647777.1"/>
    <property type="molecule type" value="Genomic_DNA"/>
</dbReference>
<dbReference type="Pfam" id="PF00589">
    <property type="entry name" value="Phage_integrase"/>
    <property type="match status" value="1"/>
</dbReference>
<evidence type="ECO:0000313" key="10">
    <source>
        <dbReference type="Proteomes" id="UP001329430"/>
    </source>
</evidence>
<accession>A0AAN7V8Z1</accession>
<organism evidence="5 10">
    <name type="scientific">Pyrocoelia pectoralis</name>
    <dbReference type="NCBI Taxonomy" id="417401"/>
    <lineage>
        <taxon>Eukaryota</taxon>
        <taxon>Metazoa</taxon>
        <taxon>Ecdysozoa</taxon>
        <taxon>Arthropoda</taxon>
        <taxon>Hexapoda</taxon>
        <taxon>Insecta</taxon>
        <taxon>Pterygota</taxon>
        <taxon>Neoptera</taxon>
        <taxon>Endopterygota</taxon>
        <taxon>Coleoptera</taxon>
        <taxon>Polyphaga</taxon>
        <taxon>Elateriformia</taxon>
        <taxon>Elateroidea</taxon>
        <taxon>Lampyridae</taxon>
        <taxon>Lampyrinae</taxon>
        <taxon>Pyrocoelia</taxon>
    </lineage>
</organism>
<evidence type="ECO:0000313" key="9">
    <source>
        <dbReference type="EMBL" id="KAK5650454.1"/>
    </source>
</evidence>